<dbReference type="InterPro" id="IPR017441">
    <property type="entry name" value="Protein_kinase_ATP_BS"/>
</dbReference>
<protein>
    <recommendedName>
        <fullName evidence="2">cyclin-dependent kinase</fullName>
        <ecNumber evidence="2">2.7.11.22</ecNumber>
    </recommendedName>
</protein>
<dbReference type="GO" id="GO:0070692">
    <property type="term" value="C:CTDK-1 complex"/>
    <property type="evidence" value="ECO:0007669"/>
    <property type="project" value="EnsemblFungi"/>
</dbReference>
<dbReference type="FunFam" id="3.30.200.20:FF:000124">
    <property type="entry name" value="Cyclin-dependent kinase 4"/>
    <property type="match status" value="1"/>
</dbReference>
<dbReference type="GO" id="GO:0031124">
    <property type="term" value="P:mRNA 3'-end processing"/>
    <property type="evidence" value="ECO:0007669"/>
    <property type="project" value="EnsemblFungi"/>
</dbReference>
<dbReference type="GO" id="GO:0032968">
    <property type="term" value="P:positive regulation of transcription elongation by RNA polymerase II"/>
    <property type="evidence" value="ECO:0007669"/>
    <property type="project" value="TreeGrafter"/>
</dbReference>
<evidence type="ECO:0000256" key="2">
    <source>
        <dbReference type="ARBA" id="ARBA00012425"/>
    </source>
</evidence>
<gene>
    <name evidence="13" type="ORF">CANCADRAFT_12500</name>
</gene>
<evidence type="ECO:0000256" key="10">
    <source>
        <dbReference type="PROSITE-ProRule" id="PRU10141"/>
    </source>
</evidence>
<dbReference type="SUPFAM" id="SSF56112">
    <property type="entry name" value="Protein kinase-like (PK-like)"/>
    <property type="match status" value="1"/>
</dbReference>
<evidence type="ECO:0000256" key="4">
    <source>
        <dbReference type="ARBA" id="ARBA00022679"/>
    </source>
</evidence>
<feature type="non-terminal residue" evidence="13">
    <location>
        <position position="318"/>
    </location>
</feature>
<keyword evidence="14" id="KW-1185">Reference proteome</keyword>
<dbReference type="Gene3D" id="3.30.200.20">
    <property type="entry name" value="Phosphorylase Kinase, domain 1"/>
    <property type="match status" value="1"/>
</dbReference>
<dbReference type="SMART" id="SM00220">
    <property type="entry name" value="S_TKc"/>
    <property type="match status" value="1"/>
</dbReference>
<evidence type="ECO:0000256" key="9">
    <source>
        <dbReference type="ARBA" id="ARBA00048367"/>
    </source>
</evidence>
<proteinExistence type="inferred from homology"/>
<evidence type="ECO:0000313" key="13">
    <source>
        <dbReference type="EMBL" id="ODV90763.1"/>
    </source>
</evidence>
<dbReference type="CDD" id="cd07840">
    <property type="entry name" value="STKc_CDK9_like"/>
    <property type="match status" value="1"/>
</dbReference>
<dbReference type="EMBL" id="KV453842">
    <property type="protein sequence ID" value="ODV90763.1"/>
    <property type="molecule type" value="Genomic_DNA"/>
</dbReference>
<dbReference type="PROSITE" id="PS00107">
    <property type="entry name" value="PROTEIN_KINASE_ATP"/>
    <property type="match status" value="1"/>
</dbReference>
<dbReference type="Pfam" id="PF00069">
    <property type="entry name" value="Pkinase"/>
    <property type="match status" value="1"/>
</dbReference>
<accession>A0A1E4TGD2</accession>
<dbReference type="OrthoDB" id="204883at2759"/>
<dbReference type="GO" id="GO:0006413">
    <property type="term" value="P:translational initiation"/>
    <property type="evidence" value="ECO:0007669"/>
    <property type="project" value="EnsemblFungi"/>
</dbReference>
<evidence type="ECO:0000256" key="6">
    <source>
        <dbReference type="ARBA" id="ARBA00022777"/>
    </source>
</evidence>
<feature type="non-terminal residue" evidence="13">
    <location>
        <position position="1"/>
    </location>
</feature>
<dbReference type="EC" id="2.7.11.22" evidence="2"/>
<dbReference type="GO" id="GO:0005730">
    <property type="term" value="C:nucleolus"/>
    <property type="evidence" value="ECO:0007669"/>
    <property type="project" value="EnsemblFungi"/>
</dbReference>
<evidence type="ECO:0000256" key="11">
    <source>
        <dbReference type="RuleBase" id="RU000304"/>
    </source>
</evidence>
<dbReference type="GO" id="GO:0045943">
    <property type="term" value="P:positive regulation of transcription by RNA polymerase I"/>
    <property type="evidence" value="ECO:0007669"/>
    <property type="project" value="EnsemblFungi"/>
</dbReference>
<evidence type="ECO:0000256" key="8">
    <source>
        <dbReference type="ARBA" id="ARBA00047811"/>
    </source>
</evidence>
<dbReference type="GO" id="GO:0004693">
    <property type="term" value="F:cyclin-dependent protein serine/threonine kinase activity"/>
    <property type="evidence" value="ECO:0007669"/>
    <property type="project" value="UniProtKB-EC"/>
</dbReference>
<feature type="domain" description="Protein kinase" evidence="12">
    <location>
        <begin position="3"/>
        <end position="287"/>
    </location>
</feature>
<reference evidence="14" key="1">
    <citation type="submission" date="2016-02" db="EMBL/GenBank/DDBJ databases">
        <title>Comparative genomics of biotechnologically important yeasts.</title>
        <authorList>
            <consortium name="DOE Joint Genome Institute"/>
            <person name="Riley R."/>
            <person name="Haridas S."/>
            <person name="Wolfe K.H."/>
            <person name="Lopes M.R."/>
            <person name="Hittinger C.T."/>
            <person name="Goker M."/>
            <person name="Salamov A."/>
            <person name="Wisecaver J."/>
            <person name="Long T.M."/>
            <person name="Aerts A.L."/>
            <person name="Barry K."/>
            <person name="Choi C."/>
            <person name="Clum A."/>
            <person name="Coughlan A.Y."/>
            <person name="Deshpande S."/>
            <person name="Douglass A.P."/>
            <person name="Hanson S.J."/>
            <person name="Klenk H.-P."/>
            <person name="Labutti K."/>
            <person name="Lapidus A."/>
            <person name="Lindquist E."/>
            <person name="Lipzen A."/>
            <person name="Meier-Kolthoff J.P."/>
            <person name="Ohm R.A."/>
            <person name="Otillar R.P."/>
            <person name="Pangilinan J."/>
            <person name="Peng Y."/>
            <person name="Rokas A."/>
            <person name="Rosa C.A."/>
            <person name="Scheuner C."/>
            <person name="Sibirny A.A."/>
            <person name="Slot J.C."/>
            <person name="Stielow J.B."/>
            <person name="Sun H."/>
            <person name="Kurtzman C.P."/>
            <person name="Blackwell M."/>
            <person name="Jeffries T.W."/>
            <person name="Grigoriev I.V."/>
        </authorList>
    </citation>
    <scope>NUCLEOTIDE SEQUENCE [LARGE SCALE GENOMIC DNA]</scope>
    <source>
        <strain evidence="14">NRRL Y-17796</strain>
    </source>
</reference>
<feature type="binding site" evidence="10">
    <location>
        <position position="32"/>
    </location>
    <ligand>
        <name>ATP</name>
        <dbReference type="ChEBI" id="CHEBI:30616"/>
    </ligand>
</feature>
<sequence length="318" mass="36837">EAYEKIQQVGEGTYGKVYKARNTVSGKLVALKWIRIEPDREGFPLTALRETRILQYIRHKNVVCLMEMMTEDSNVYMVSEYMDHDLTGLLSRPDFILDVPRIKFLFGQLLEGLRYLHAKGVMHRDIKASNILINKHGILKVTDFGLARFTLSNERLLDYSNRVITLWYRPPELLLGATRYNTAVDMWGAGCILLELHLRKAVFQGTDEISQLDVIWNTLGVTELNCVGFAIYPWYEMLKPKQLIPSKFVETFGGILDPTEQDLVLRLWNQNPLTRITAKTALQHPWFKEEPLPESCNMSSITGEWHEYEAKKKRKESQ</sequence>
<keyword evidence="7 10" id="KW-0067">ATP-binding</keyword>
<dbReference type="Proteomes" id="UP000095023">
    <property type="component" value="Unassembled WGS sequence"/>
</dbReference>
<organism evidence="13 14">
    <name type="scientific">Tortispora caseinolytica NRRL Y-17796</name>
    <dbReference type="NCBI Taxonomy" id="767744"/>
    <lineage>
        <taxon>Eukaryota</taxon>
        <taxon>Fungi</taxon>
        <taxon>Dikarya</taxon>
        <taxon>Ascomycota</taxon>
        <taxon>Saccharomycotina</taxon>
        <taxon>Trigonopsidomycetes</taxon>
        <taxon>Trigonopsidales</taxon>
        <taxon>Trigonopsidaceae</taxon>
        <taxon>Tortispora</taxon>
    </lineage>
</organism>
<comment type="catalytic activity">
    <reaction evidence="9">
        <text>L-seryl-[protein] + ATP = O-phospho-L-seryl-[protein] + ADP + H(+)</text>
        <dbReference type="Rhea" id="RHEA:17989"/>
        <dbReference type="Rhea" id="RHEA-COMP:9863"/>
        <dbReference type="Rhea" id="RHEA-COMP:11604"/>
        <dbReference type="ChEBI" id="CHEBI:15378"/>
        <dbReference type="ChEBI" id="CHEBI:29999"/>
        <dbReference type="ChEBI" id="CHEBI:30616"/>
        <dbReference type="ChEBI" id="CHEBI:83421"/>
        <dbReference type="ChEBI" id="CHEBI:456216"/>
        <dbReference type="EC" id="2.7.11.22"/>
    </reaction>
</comment>
<dbReference type="PROSITE" id="PS50011">
    <property type="entry name" value="PROTEIN_KINASE_DOM"/>
    <property type="match status" value="1"/>
</dbReference>
<keyword evidence="5 10" id="KW-0547">Nucleotide-binding</keyword>
<evidence type="ECO:0000256" key="5">
    <source>
        <dbReference type="ARBA" id="ARBA00022741"/>
    </source>
</evidence>
<evidence type="ECO:0000256" key="1">
    <source>
        <dbReference type="ARBA" id="ARBA00006485"/>
    </source>
</evidence>
<dbReference type="GO" id="GO:0030332">
    <property type="term" value="F:cyclin binding"/>
    <property type="evidence" value="ECO:0007669"/>
    <property type="project" value="TreeGrafter"/>
</dbReference>
<keyword evidence="4" id="KW-0808">Transferase</keyword>
<dbReference type="GO" id="GO:0005524">
    <property type="term" value="F:ATP binding"/>
    <property type="evidence" value="ECO:0007669"/>
    <property type="project" value="UniProtKB-UniRule"/>
</dbReference>
<dbReference type="GO" id="GO:0008353">
    <property type="term" value="F:RNA polymerase II CTD heptapeptide repeat kinase activity"/>
    <property type="evidence" value="ECO:0007669"/>
    <property type="project" value="TreeGrafter"/>
</dbReference>
<dbReference type="AlphaFoldDB" id="A0A1E4TGD2"/>
<dbReference type="Gene3D" id="1.10.510.10">
    <property type="entry name" value="Transferase(Phosphotransferase) domain 1"/>
    <property type="match status" value="1"/>
</dbReference>
<dbReference type="GO" id="GO:0045903">
    <property type="term" value="P:positive regulation of translational fidelity"/>
    <property type="evidence" value="ECO:0007669"/>
    <property type="project" value="EnsemblFungi"/>
</dbReference>
<evidence type="ECO:0000313" key="14">
    <source>
        <dbReference type="Proteomes" id="UP000095023"/>
    </source>
</evidence>
<dbReference type="InterPro" id="IPR050108">
    <property type="entry name" value="CDK"/>
</dbReference>
<name>A0A1E4TGD2_9ASCO</name>
<evidence type="ECO:0000256" key="7">
    <source>
        <dbReference type="ARBA" id="ARBA00022840"/>
    </source>
</evidence>
<comment type="similarity">
    <text evidence="1">Belongs to the protein kinase superfamily. CMGC Ser/Thr protein kinase family. CDC2/CDKX subfamily.</text>
</comment>
<dbReference type="PROSITE" id="PS00108">
    <property type="entry name" value="PROTEIN_KINASE_ST"/>
    <property type="match status" value="1"/>
</dbReference>
<dbReference type="PANTHER" id="PTHR24056">
    <property type="entry name" value="CELL DIVISION PROTEIN KINASE"/>
    <property type="match status" value="1"/>
</dbReference>
<comment type="catalytic activity">
    <reaction evidence="8">
        <text>L-threonyl-[protein] + ATP = O-phospho-L-threonyl-[protein] + ADP + H(+)</text>
        <dbReference type="Rhea" id="RHEA:46608"/>
        <dbReference type="Rhea" id="RHEA-COMP:11060"/>
        <dbReference type="Rhea" id="RHEA-COMP:11605"/>
        <dbReference type="ChEBI" id="CHEBI:15378"/>
        <dbReference type="ChEBI" id="CHEBI:30013"/>
        <dbReference type="ChEBI" id="CHEBI:30616"/>
        <dbReference type="ChEBI" id="CHEBI:61977"/>
        <dbReference type="ChEBI" id="CHEBI:456216"/>
        <dbReference type="EC" id="2.7.11.22"/>
    </reaction>
</comment>
<evidence type="ECO:0000256" key="3">
    <source>
        <dbReference type="ARBA" id="ARBA00022527"/>
    </source>
</evidence>
<dbReference type="InterPro" id="IPR000719">
    <property type="entry name" value="Prot_kinase_dom"/>
</dbReference>
<dbReference type="FunFam" id="1.10.510.10:FF:000624">
    <property type="entry name" value="Mitogen-activated protein kinase"/>
    <property type="match status" value="1"/>
</dbReference>
<dbReference type="InterPro" id="IPR008271">
    <property type="entry name" value="Ser/Thr_kinase_AS"/>
</dbReference>
<dbReference type="PANTHER" id="PTHR24056:SF546">
    <property type="entry name" value="CYCLIN-DEPENDENT KINASE 12"/>
    <property type="match status" value="1"/>
</dbReference>
<dbReference type="InterPro" id="IPR011009">
    <property type="entry name" value="Kinase-like_dom_sf"/>
</dbReference>
<keyword evidence="6" id="KW-0418">Kinase</keyword>
<keyword evidence="3 11" id="KW-0723">Serine/threonine-protein kinase</keyword>
<evidence type="ECO:0000259" key="12">
    <source>
        <dbReference type="PROSITE" id="PS50011"/>
    </source>
</evidence>